<keyword evidence="4 6" id="KW-0472">Membrane</keyword>
<evidence type="ECO:0000256" key="1">
    <source>
        <dbReference type="ARBA" id="ARBA00004141"/>
    </source>
</evidence>
<evidence type="ECO:0000313" key="8">
    <source>
        <dbReference type="Proteomes" id="UP000297654"/>
    </source>
</evidence>
<feature type="transmembrane region" description="Helical" evidence="6">
    <location>
        <begin position="108"/>
        <end position="129"/>
    </location>
</feature>
<name>A0A1H8L4U1_9MICO</name>
<evidence type="ECO:0000256" key="2">
    <source>
        <dbReference type="ARBA" id="ARBA00022692"/>
    </source>
</evidence>
<evidence type="ECO:0000256" key="3">
    <source>
        <dbReference type="ARBA" id="ARBA00022989"/>
    </source>
</evidence>
<gene>
    <name evidence="7" type="ORF">E3O10_07260</name>
</gene>
<evidence type="ECO:0000256" key="5">
    <source>
        <dbReference type="SAM" id="MobiDB-lite"/>
    </source>
</evidence>
<evidence type="ECO:0000256" key="4">
    <source>
        <dbReference type="ARBA" id="ARBA00023136"/>
    </source>
</evidence>
<dbReference type="OrthoDB" id="9808930at2"/>
<evidence type="ECO:0000313" key="7">
    <source>
        <dbReference type="EMBL" id="TFB90102.1"/>
    </source>
</evidence>
<comment type="caution">
    <text evidence="7">The sequence shown here is derived from an EMBL/GenBank/DDBJ whole genome shotgun (WGS) entry which is preliminary data.</text>
</comment>
<reference evidence="7 8" key="1">
    <citation type="submission" date="2019-03" db="EMBL/GenBank/DDBJ databases">
        <title>Genomics of glacier-inhabiting Cryobacterium strains.</title>
        <authorList>
            <person name="Liu Q."/>
            <person name="Xin Y.-H."/>
        </authorList>
    </citation>
    <scope>NUCLEOTIDE SEQUENCE [LARGE SCALE GENOMIC DNA]</scope>
    <source>
        <strain evidence="7 8">Hh15</strain>
    </source>
</reference>
<feature type="transmembrane region" description="Helical" evidence="6">
    <location>
        <begin position="135"/>
        <end position="153"/>
    </location>
</feature>
<keyword evidence="2 6" id="KW-0812">Transmembrane</keyword>
<feature type="transmembrane region" description="Helical" evidence="6">
    <location>
        <begin position="64"/>
        <end position="87"/>
    </location>
</feature>
<dbReference type="InterPro" id="IPR019109">
    <property type="entry name" value="MamF_MmsF"/>
</dbReference>
<dbReference type="STRING" id="1424661.SAMN05216281_12413"/>
<protein>
    <submittedName>
        <fullName evidence="7">DUF4870 domain-containing protein</fullName>
    </submittedName>
</protein>
<dbReference type="Pfam" id="PF09685">
    <property type="entry name" value="MamF_MmsF"/>
    <property type="match status" value="1"/>
</dbReference>
<accession>A0A1H8L4U1</accession>
<feature type="region of interest" description="Disordered" evidence="5">
    <location>
        <begin position="1"/>
        <end position="52"/>
    </location>
</feature>
<feature type="compositionally biased region" description="Low complexity" evidence="5">
    <location>
        <begin position="31"/>
        <end position="45"/>
    </location>
</feature>
<keyword evidence="8" id="KW-1185">Reference proteome</keyword>
<sequence length="171" mass="18645">MSDPQAQPPGDSSNRDPNYRDPNYREPTVGQPPYGQPPYGQQPGGRPYSNPVVAAPVSEGDDRLWASLAHLGGILSFLPSLIIWLVFKDRGRLTNTEAKEALNFQITLLIAYAAITVGSTFLALVTFGIGGLLVGLGWIVWLAGVIFSILGFLKAKDGQNYRYPFALRLIK</sequence>
<evidence type="ECO:0000256" key="6">
    <source>
        <dbReference type="SAM" id="Phobius"/>
    </source>
</evidence>
<comment type="subcellular location">
    <subcellularLocation>
        <location evidence="1">Membrane</location>
        <topology evidence="1">Multi-pass membrane protein</topology>
    </subcellularLocation>
</comment>
<proteinExistence type="predicted"/>
<organism evidence="7 8">
    <name type="scientific">Cryobacterium luteum</name>
    <dbReference type="NCBI Taxonomy" id="1424661"/>
    <lineage>
        <taxon>Bacteria</taxon>
        <taxon>Bacillati</taxon>
        <taxon>Actinomycetota</taxon>
        <taxon>Actinomycetes</taxon>
        <taxon>Micrococcales</taxon>
        <taxon>Microbacteriaceae</taxon>
        <taxon>Cryobacterium</taxon>
    </lineage>
</organism>
<dbReference type="RefSeq" id="WP_092112372.1">
    <property type="nucleotide sequence ID" value="NZ_FOCN01000024.1"/>
</dbReference>
<keyword evidence="3 6" id="KW-1133">Transmembrane helix</keyword>
<feature type="compositionally biased region" description="Basic and acidic residues" evidence="5">
    <location>
        <begin position="13"/>
        <end position="24"/>
    </location>
</feature>
<dbReference type="Proteomes" id="UP000297654">
    <property type="component" value="Unassembled WGS sequence"/>
</dbReference>
<dbReference type="AlphaFoldDB" id="A0A1H8L4U1"/>
<dbReference type="EMBL" id="SOFF01000027">
    <property type="protein sequence ID" value="TFB90102.1"/>
    <property type="molecule type" value="Genomic_DNA"/>
</dbReference>